<evidence type="ECO:0000256" key="9">
    <source>
        <dbReference type="ARBA" id="ARBA00024343"/>
    </source>
</evidence>
<evidence type="ECO:0000256" key="10">
    <source>
        <dbReference type="SAM" id="MobiDB-lite"/>
    </source>
</evidence>
<evidence type="ECO:0000256" key="8">
    <source>
        <dbReference type="ARBA" id="ARBA00023242"/>
    </source>
</evidence>
<sequence>MAEFGVEPSSFSSNYTNNMVLDSSNKSKTEEPEEKRRIKRTRDQYFNSTENRAYPVYRGVRMRSWGKWVSEIRQPRKKSRIWLGTYPTPEMAARAHDVAALSIKGESAILNFPQLVESLPRPASVSPTDVQAAAAKAAAMENVLNSASSSSSSSSSALTSVSTSMETTAASEELLGQIIELPSLEGTFDSDELKLRDSADGWVYPPLPWGAFDGEFCGYSFEQTAIGESLISTTDWRC</sequence>
<feature type="region of interest" description="Disordered" evidence="10">
    <location>
        <begin position="1"/>
        <end position="41"/>
    </location>
</feature>
<dbReference type="InterPro" id="IPR001471">
    <property type="entry name" value="AP2/ERF_dom"/>
</dbReference>
<evidence type="ECO:0000256" key="4">
    <source>
        <dbReference type="ARBA" id="ARBA00023015"/>
    </source>
</evidence>
<comment type="similarity">
    <text evidence="9">Belongs to the AP2/ERF transcription factor family. ERF subfamily.</text>
</comment>
<gene>
    <name evidence="13" type="primary">LOC104229430</name>
</gene>
<dbReference type="GO" id="GO:0003700">
    <property type="term" value="F:DNA-binding transcription factor activity"/>
    <property type="evidence" value="ECO:0007669"/>
    <property type="project" value="InterPro"/>
</dbReference>
<evidence type="ECO:0000256" key="7">
    <source>
        <dbReference type="ARBA" id="ARBA00023163"/>
    </source>
</evidence>
<dbReference type="SMART" id="SM00380">
    <property type="entry name" value="AP2"/>
    <property type="match status" value="1"/>
</dbReference>
<keyword evidence="2" id="KW-0936">Ethylene signaling pathway</keyword>
<dbReference type="Gene3D" id="3.30.730.10">
    <property type="entry name" value="AP2/ERF domain"/>
    <property type="match status" value="1"/>
</dbReference>
<dbReference type="STRING" id="4096.A0A1U7X0H8"/>
<dbReference type="Pfam" id="PF00847">
    <property type="entry name" value="AP2"/>
    <property type="match status" value="1"/>
</dbReference>
<dbReference type="SUPFAM" id="SSF54171">
    <property type="entry name" value="DNA-binding domain"/>
    <property type="match status" value="1"/>
</dbReference>
<evidence type="ECO:0000313" key="12">
    <source>
        <dbReference type="Proteomes" id="UP000189701"/>
    </source>
</evidence>
<evidence type="ECO:0000256" key="5">
    <source>
        <dbReference type="ARBA" id="ARBA00023125"/>
    </source>
</evidence>
<evidence type="ECO:0000256" key="1">
    <source>
        <dbReference type="ARBA" id="ARBA00004123"/>
    </source>
</evidence>
<proteinExistence type="inferred from homology"/>
<evidence type="ECO:0000256" key="6">
    <source>
        <dbReference type="ARBA" id="ARBA00023159"/>
    </source>
</evidence>
<dbReference type="AlphaFoldDB" id="A0A1U7X0H8"/>
<evidence type="ECO:0000256" key="3">
    <source>
        <dbReference type="ARBA" id="ARBA00022821"/>
    </source>
</evidence>
<dbReference type="GO" id="GO:0003677">
    <property type="term" value="F:DNA binding"/>
    <property type="evidence" value="ECO:0007669"/>
    <property type="project" value="UniProtKB-KW"/>
</dbReference>
<dbReference type="GO" id="GO:0005634">
    <property type="term" value="C:nucleus"/>
    <property type="evidence" value="ECO:0007669"/>
    <property type="project" value="UniProtKB-SubCell"/>
</dbReference>
<dbReference type="PANTHER" id="PTHR31985:SF244">
    <property type="entry name" value="ETHYLENE-RESPONSIVE TRANSCRIPTION FACTOR TINY-LIKE"/>
    <property type="match status" value="1"/>
</dbReference>
<keyword evidence="12" id="KW-1185">Reference proteome</keyword>
<dbReference type="PRINTS" id="PR00367">
    <property type="entry name" value="ETHRSPELEMNT"/>
</dbReference>
<name>A0A1U7X0H8_NICSY</name>
<dbReference type="InterPro" id="IPR036955">
    <property type="entry name" value="AP2/ERF_dom_sf"/>
</dbReference>
<keyword evidence="3" id="KW-0611">Plant defense</keyword>
<dbReference type="GO" id="GO:0009873">
    <property type="term" value="P:ethylene-activated signaling pathway"/>
    <property type="evidence" value="ECO:0007669"/>
    <property type="project" value="UniProtKB-KW"/>
</dbReference>
<evidence type="ECO:0000259" key="11">
    <source>
        <dbReference type="PROSITE" id="PS51032"/>
    </source>
</evidence>
<comment type="subcellular location">
    <subcellularLocation>
        <location evidence="1">Nucleus</location>
    </subcellularLocation>
</comment>
<keyword evidence="6" id="KW-0010">Activator</keyword>
<accession>A0A1U7X0H8</accession>
<protein>
    <submittedName>
        <fullName evidence="13">Dehydration-responsive element-binding protein 3-like</fullName>
    </submittedName>
</protein>
<dbReference type="OrthoDB" id="1932364at2759"/>
<feature type="domain" description="AP2/ERF" evidence="11">
    <location>
        <begin position="56"/>
        <end position="113"/>
    </location>
</feature>
<feature type="compositionally biased region" description="Polar residues" evidence="10">
    <location>
        <begin position="9"/>
        <end position="24"/>
    </location>
</feature>
<keyword evidence="4" id="KW-0805">Transcription regulation</keyword>
<feature type="compositionally biased region" description="Basic and acidic residues" evidence="10">
    <location>
        <begin position="25"/>
        <end position="36"/>
    </location>
</feature>
<reference evidence="12" key="1">
    <citation type="journal article" date="2013" name="Genome Biol.">
        <title>Reference genomes and transcriptomes of Nicotiana sylvestris and Nicotiana tomentosiformis.</title>
        <authorList>
            <person name="Sierro N."/>
            <person name="Battey J.N."/>
            <person name="Ouadi S."/>
            <person name="Bovet L."/>
            <person name="Goepfert S."/>
            <person name="Bakaher N."/>
            <person name="Peitsch M.C."/>
            <person name="Ivanov N.V."/>
        </authorList>
    </citation>
    <scope>NUCLEOTIDE SEQUENCE [LARGE SCALE GENOMIC DNA]</scope>
</reference>
<dbReference type="KEGG" id="nsy:104229430"/>
<dbReference type="RefSeq" id="XP_009780384.1">
    <property type="nucleotide sequence ID" value="XM_009782082.1"/>
</dbReference>
<dbReference type="GO" id="GO:0006952">
    <property type="term" value="P:defense response"/>
    <property type="evidence" value="ECO:0007669"/>
    <property type="project" value="UniProtKB-KW"/>
</dbReference>
<keyword evidence="5" id="KW-0238">DNA-binding</keyword>
<dbReference type="Proteomes" id="UP000189701">
    <property type="component" value="Unplaced"/>
</dbReference>
<dbReference type="PROSITE" id="PS51032">
    <property type="entry name" value="AP2_ERF"/>
    <property type="match status" value="1"/>
</dbReference>
<dbReference type="eggNOG" id="ENOG502RNX7">
    <property type="taxonomic scope" value="Eukaryota"/>
</dbReference>
<dbReference type="FunFam" id="3.30.730.10:FF:000001">
    <property type="entry name" value="Ethylene-responsive transcription factor 2"/>
    <property type="match status" value="1"/>
</dbReference>
<dbReference type="PANTHER" id="PTHR31985">
    <property type="entry name" value="ETHYLENE-RESPONSIVE TRANSCRIPTION FACTOR ERF042-RELATED"/>
    <property type="match status" value="1"/>
</dbReference>
<dbReference type="CDD" id="cd00018">
    <property type="entry name" value="AP2"/>
    <property type="match status" value="1"/>
</dbReference>
<evidence type="ECO:0000256" key="2">
    <source>
        <dbReference type="ARBA" id="ARBA00022745"/>
    </source>
</evidence>
<keyword evidence="7" id="KW-0804">Transcription</keyword>
<dbReference type="InterPro" id="IPR016177">
    <property type="entry name" value="DNA-bd_dom_sf"/>
</dbReference>
<dbReference type="InterPro" id="IPR051032">
    <property type="entry name" value="AP2/ERF_TF_ERF_subfamily"/>
</dbReference>
<dbReference type="GeneID" id="104229430"/>
<organism evidence="12 13">
    <name type="scientific">Nicotiana sylvestris</name>
    <name type="common">Wood tobacco</name>
    <name type="synonym">South American tobacco</name>
    <dbReference type="NCBI Taxonomy" id="4096"/>
    <lineage>
        <taxon>Eukaryota</taxon>
        <taxon>Viridiplantae</taxon>
        <taxon>Streptophyta</taxon>
        <taxon>Embryophyta</taxon>
        <taxon>Tracheophyta</taxon>
        <taxon>Spermatophyta</taxon>
        <taxon>Magnoliopsida</taxon>
        <taxon>eudicotyledons</taxon>
        <taxon>Gunneridae</taxon>
        <taxon>Pentapetalae</taxon>
        <taxon>asterids</taxon>
        <taxon>lamiids</taxon>
        <taxon>Solanales</taxon>
        <taxon>Solanaceae</taxon>
        <taxon>Nicotianoideae</taxon>
        <taxon>Nicotianeae</taxon>
        <taxon>Nicotiana</taxon>
    </lineage>
</organism>
<keyword evidence="8" id="KW-0539">Nucleus</keyword>
<reference evidence="13" key="2">
    <citation type="submission" date="2025-08" db="UniProtKB">
        <authorList>
            <consortium name="RefSeq"/>
        </authorList>
    </citation>
    <scope>IDENTIFICATION</scope>
    <source>
        <tissue evidence="13">Leaf</tissue>
    </source>
</reference>
<evidence type="ECO:0000313" key="13">
    <source>
        <dbReference type="RefSeq" id="XP_009780384.1"/>
    </source>
</evidence>